<keyword evidence="2" id="KW-1185">Reference proteome</keyword>
<name>S3H5R7_9HYPH</name>
<organism evidence="1 2">
    <name type="scientific">Rhizobium grahamii CCGE 502</name>
    <dbReference type="NCBI Taxonomy" id="990285"/>
    <lineage>
        <taxon>Bacteria</taxon>
        <taxon>Pseudomonadati</taxon>
        <taxon>Pseudomonadota</taxon>
        <taxon>Alphaproteobacteria</taxon>
        <taxon>Hyphomicrobiales</taxon>
        <taxon>Rhizobiaceae</taxon>
        <taxon>Rhizobium/Agrobacterium group</taxon>
        <taxon>Rhizobium</taxon>
    </lineage>
</organism>
<dbReference type="HOGENOM" id="CLU_2864743_0_0_5"/>
<dbReference type="AlphaFoldDB" id="S3H5R7"/>
<geneLocation type="plasmid" evidence="1">
    <name>pRg502b</name>
</geneLocation>
<keyword evidence="1" id="KW-0614">Plasmid</keyword>
<dbReference type="EMBL" id="AEYE02000037">
    <property type="protein sequence ID" value="EPE94084.1"/>
    <property type="molecule type" value="Genomic_DNA"/>
</dbReference>
<gene>
    <name evidence="1" type="ORF">RGCCGE502_32262</name>
</gene>
<comment type="caution">
    <text evidence="1">The sequence shown here is derived from an EMBL/GenBank/DDBJ whole genome shotgun (WGS) entry which is preliminary data.</text>
</comment>
<evidence type="ECO:0000313" key="1">
    <source>
        <dbReference type="EMBL" id="EPE94084.1"/>
    </source>
</evidence>
<proteinExistence type="predicted"/>
<reference evidence="1 2" key="1">
    <citation type="journal article" date="2012" name="J. Bacteriol.">
        <title>Genome sequence of Rhizobium grahamii CCGE502, a broad-host-range symbiont with low nodulation competitiveness in Phaseolus vulgaris.</title>
        <authorList>
            <person name="Althabegoiti M.J."/>
            <person name="Lozano L."/>
            <person name="Torres-Tejerizo G."/>
            <person name="Ormeno-Orrillo E."/>
            <person name="Rogel M.A."/>
            <person name="Gonzalez V."/>
            <person name="Martinez-Romero E."/>
        </authorList>
    </citation>
    <scope>NUCLEOTIDE SEQUENCE [LARGE SCALE GENOMIC DNA]</scope>
    <source>
        <strain evidence="1 2">CCGE 502</strain>
        <plasmid evidence="1">pRg502b</plasmid>
    </source>
</reference>
<dbReference type="Proteomes" id="UP000014411">
    <property type="component" value="Unassembled WGS sequence"/>
</dbReference>
<sequence length="64" mass="7320">MPTHLLALAEEINIDELLKPPVVAIRLVGPEKLHRRRARGKTVFPWRGVIEGPLALSLRFDKRQ</sequence>
<protein>
    <submittedName>
        <fullName evidence="1">Uncharacterized protein</fullName>
    </submittedName>
</protein>
<accession>S3H5R7</accession>
<evidence type="ECO:0000313" key="2">
    <source>
        <dbReference type="Proteomes" id="UP000014411"/>
    </source>
</evidence>